<evidence type="ECO:0008006" key="4">
    <source>
        <dbReference type="Google" id="ProtNLM"/>
    </source>
</evidence>
<feature type="non-terminal residue" evidence="2">
    <location>
        <position position="1"/>
    </location>
</feature>
<evidence type="ECO:0000313" key="2">
    <source>
        <dbReference type="EMBL" id="GMS83522.1"/>
    </source>
</evidence>
<gene>
    <name evidence="2" type="ORF">PENTCL1PPCAC_5697</name>
</gene>
<dbReference type="Proteomes" id="UP001432027">
    <property type="component" value="Unassembled WGS sequence"/>
</dbReference>
<proteinExistence type="predicted"/>
<sequence>ASRSRQSANASLNLNAADVHLEEQIETYKNYVEGSSRLIDTLQLYHMKPLTIVRDKQSSQSIVATDTGILAPRLASIKLANESLQTTANVHREWTSHELAHYAKTKPIIANYTNWMRDQGGPAIQEIRTMQMAKNQYDAALVAHMKKADPNKKKKLDQTKERYDAMKAKLVTEKFNTIEKTYDEHREVCAELFKEMKAFHNGMVSSSEAPFTALLGKLDEAAKKNTPTMSREDEKADNHRTPVKKLVEPAKDDGQYVCLDNMK</sequence>
<name>A0AAV5SLS1_9BILA</name>
<evidence type="ECO:0000256" key="1">
    <source>
        <dbReference type="SAM" id="MobiDB-lite"/>
    </source>
</evidence>
<feature type="region of interest" description="Disordered" evidence="1">
    <location>
        <begin position="222"/>
        <end position="247"/>
    </location>
</feature>
<feature type="compositionally biased region" description="Basic and acidic residues" evidence="1">
    <location>
        <begin position="230"/>
        <end position="247"/>
    </location>
</feature>
<comment type="caution">
    <text evidence="2">The sequence shown here is derived from an EMBL/GenBank/DDBJ whole genome shotgun (WGS) entry which is preliminary data.</text>
</comment>
<protein>
    <recommendedName>
        <fullName evidence="4">BAR domain-containing protein</fullName>
    </recommendedName>
</protein>
<organism evidence="2 3">
    <name type="scientific">Pristionchus entomophagus</name>
    <dbReference type="NCBI Taxonomy" id="358040"/>
    <lineage>
        <taxon>Eukaryota</taxon>
        <taxon>Metazoa</taxon>
        <taxon>Ecdysozoa</taxon>
        <taxon>Nematoda</taxon>
        <taxon>Chromadorea</taxon>
        <taxon>Rhabditida</taxon>
        <taxon>Rhabditina</taxon>
        <taxon>Diplogasteromorpha</taxon>
        <taxon>Diplogasteroidea</taxon>
        <taxon>Neodiplogasteridae</taxon>
        <taxon>Pristionchus</taxon>
    </lineage>
</organism>
<reference evidence="2" key="1">
    <citation type="submission" date="2023-10" db="EMBL/GenBank/DDBJ databases">
        <title>Genome assembly of Pristionchus species.</title>
        <authorList>
            <person name="Yoshida K."/>
            <person name="Sommer R.J."/>
        </authorList>
    </citation>
    <scope>NUCLEOTIDE SEQUENCE</scope>
    <source>
        <strain evidence="2">RS0144</strain>
    </source>
</reference>
<dbReference type="EMBL" id="BTSX01000002">
    <property type="protein sequence ID" value="GMS83522.1"/>
    <property type="molecule type" value="Genomic_DNA"/>
</dbReference>
<dbReference type="AlphaFoldDB" id="A0AAV5SLS1"/>
<accession>A0AAV5SLS1</accession>
<evidence type="ECO:0000313" key="3">
    <source>
        <dbReference type="Proteomes" id="UP001432027"/>
    </source>
</evidence>
<keyword evidence="3" id="KW-1185">Reference proteome</keyword>